<proteinExistence type="predicted"/>
<keyword evidence="1" id="KW-1185">Reference proteome</keyword>
<sequence length="76" mass="8345">MEVRAAMRDGCSEYNFAAARSGAVNLNFLLREGVIKVQGFPANCPDGDVANHAQWMSFLIRTGQSTCHGTPFLRLK</sequence>
<organism evidence="1 2">
    <name type="scientific">Parascaris equorum</name>
    <name type="common">Equine roundworm</name>
    <dbReference type="NCBI Taxonomy" id="6256"/>
    <lineage>
        <taxon>Eukaryota</taxon>
        <taxon>Metazoa</taxon>
        <taxon>Ecdysozoa</taxon>
        <taxon>Nematoda</taxon>
        <taxon>Chromadorea</taxon>
        <taxon>Rhabditida</taxon>
        <taxon>Spirurina</taxon>
        <taxon>Ascaridomorpha</taxon>
        <taxon>Ascaridoidea</taxon>
        <taxon>Ascarididae</taxon>
        <taxon>Parascaris</taxon>
    </lineage>
</organism>
<evidence type="ECO:0000313" key="2">
    <source>
        <dbReference type="WBParaSite" id="PEQ_0001072601-mRNA-1"/>
    </source>
</evidence>
<name>A0A914S982_PAREQ</name>
<reference evidence="2" key="1">
    <citation type="submission" date="2022-11" db="UniProtKB">
        <authorList>
            <consortium name="WormBaseParasite"/>
        </authorList>
    </citation>
    <scope>IDENTIFICATION</scope>
</reference>
<dbReference type="AlphaFoldDB" id="A0A914S982"/>
<accession>A0A914S982</accession>
<dbReference type="Proteomes" id="UP000887564">
    <property type="component" value="Unplaced"/>
</dbReference>
<evidence type="ECO:0000313" key="1">
    <source>
        <dbReference type="Proteomes" id="UP000887564"/>
    </source>
</evidence>
<protein>
    <submittedName>
        <fullName evidence="2">Uncharacterized protein</fullName>
    </submittedName>
</protein>
<dbReference type="WBParaSite" id="PEQ_0001072601-mRNA-1">
    <property type="protein sequence ID" value="PEQ_0001072601-mRNA-1"/>
    <property type="gene ID" value="PEQ_0001072601"/>
</dbReference>